<keyword evidence="5" id="KW-0472">Membrane</keyword>
<feature type="region of interest" description="Disordered" evidence="6">
    <location>
        <begin position="1028"/>
        <end position="1067"/>
    </location>
</feature>
<evidence type="ECO:0000256" key="4">
    <source>
        <dbReference type="ARBA" id="ARBA00022989"/>
    </source>
</evidence>
<evidence type="ECO:0000256" key="2">
    <source>
        <dbReference type="ARBA" id="ARBA00009160"/>
    </source>
</evidence>
<feature type="compositionally biased region" description="Pro residues" evidence="6">
    <location>
        <begin position="178"/>
        <end position="189"/>
    </location>
</feature>
<dbReference type="PANTHER" id="PTHR21346:SF0">
    <property type="entry name" value="RE45833P"/>
    <property type="match status" value="1"/>
</dbReference>
<dbReference type="PANTHER" id="PTHR21346">
    <property type="entry name" value="FUN14 DOMAIN CONTAINING"/>
    <property type="match status" value="1"/>
</dbReference>
<comment type="similarity">
    <text evidence="2">Belongs to the FUN14 family.</text>
</comment>
<feature type="compositionally biased region" description="Basic and acidic residues" evidence="6">
    <location>
        <begin position="309"/>
        <end position="320"/>
    </location>
</feature>
<comment type="caution">
    <text evidence="7">The sequence shown here is derived from an EMBL/GenBank/DDBJ whole genome shotgun (WGS) entry which is preliminary data.</text>
</comment>
<feature type="region of interest" description="Disordered" evidence="6">
    <location>
        <begin position="1099"/>
        <end position="1123"/>
    </location>
</feature>
<evidence type="ECO:0000256" key="5">
    <source>
        <dbReference type="ARBA" id="ARBA00023136"/>
    </source>
</evidence>
<feature type="region of interest" description="Disordered" evidence="6">
    <location>
        <begin position="1245"/>
        <end position="1289"/>
    </location>
</feature>
<organism evidence="7 8">
    <name type="scientific">Plutella xylostella</name>
    <name type="common">Diamondback moth</name>
    <name type="synonym">Plutella maculipennis</name>
    <dbReference type="NCBI Taxonomy" id="51655"/>
    <lineage>
        <taxon>Eukaryota</taxon>
        <taxon>Metazoa</taxon>
        <taxon>Ecdysozoa</taxon>
        <taxon>Arthropoda</taxon>
        <taxon>Hexapoda</taxon>
        <taxon>Insecta</taxon>
        <taxon>Pterygota</taxon>
        <taxon>Neoptera</taxon>
        <taxon>Endopterygota</taxon>
        <taxon>Lepidoptera</taxon>
        <taxon>Glossata</taxon>
        <taxon>Ditrysia</taxon>
        <taxon>Yponomeutoidea</taxon>
        <taxon>Plutellidae</taxon>
        <taxon>Plutella</taxon>
    </lineage>
</organism>
<evidence type="ECO:0000256" key="3">
    <source>
        <dbReference type="ARBA" id="ARBA00022692"/>
    </source>
</evidence>
<dbReference type="Proteomes" id="UP000653454">
    <property type="component" value="Unassembled WGS sequence"/>
</dbReference>
<gene>
    <name evidence="7" type="ORF">PLXY2_LOCUS12340</name>
</gene>
<feature type="compositionally biased region" description="Pro residues" evidence="6">
    <location>
        <begin position="196"/>
        <end position="205"/>
    </location>
</feature>
<accession>A0A8S4G1B9</accession>
<keyword evidence="3" id="KW-0812">Transmembrane</keyword>
<evidence type="ECO:0000256" key="6">
    <source>
        <dbReference type="SAM" id="MobiDB-lite"/>
    </source>
</evidence>
<evidence type="ECO:0000313" key="7">
    <source>
        <dbReference type="EMBL" id="CAG9134079.1"/>
    </source>
</evidence>
<feature type="compositionally biased region" description="Low complexity" evidence="6">
    <location>
        <begin position="229"/>
        <end position="247"/>
    </location>
</feature>
<feature type="region of interest" description="Disordered" evidence="6">
    <location>
        <begin position="178"/>
        <end position="251"/>
    </location>
</feature>
<keyword evidence="8" id="KW-1185">Reference proteome</keyword>
<protein>
    <submittedName>
        <fullName evidence="7">(diamondback moth) hypothetical protein</fullName>
    </submittedName>
</protein>
<dbReference type="Pfam" id="PF04930">
    <property type="entry name" value="FUN14"/>
    <property type="match status" value="1"/>
</dbReference>
<evidence type="ECO:0000256" key="1">
    <source>
        <dbReference type="ARBA" id="ARBA00004374"/>
    </source>
</evidence>
<sequence>MNPFSVLLSKQTLNYPGEPHYLRNRAESVDTIIKNIRRSHWVMARPIPDLNKVSKLSEPATIDGRSKTILAHEEDIPYFEGVCRKKSNNSLVLGTFSGWLAGVAIVKIGKLAAFGLGGGVILLHFASESGYIDVHWEKVKATAAESPRALDRCLRLARDNSCLSMGFLGGFFFARSAPPTPAPQPTPPPEPDKPPDPPARPPDPPRPPDEPTLFPEKPAFLPPKPVPHSPKISPSSIPNPSPSVTTNKHGEQGYPSYGGYLYSIPGYSAFQPIGYQGIATQTVQPPAPPVSSANETISKPEFIPFPKISTEHSEDRKDTDTSLGATAPAKPADPSKTDFEDHFTPEIIPATSETKNLTSESKLSIASLSQGAGATVTISNSMHETKKKQTERFSLKTSIPISKIDMKCVNTATDATFQTNLTKKTPVPFNPAFQTTKDIANNNLKTRVEIQSNVVIKNAANKEPEIKPEEPIKQIVRHTPNNSISTLINAAEALNSSDSPFWKTDKIPESLNKETETFAKPITTNRPIFNPMNAEPKLNYSNKPPDGFSEQKNQIVFIQNKNPSNPKMLLTISQSSQPQPQVILQRTNCESKNMQAPSRLSSLTKKCKEELISENSTSSKVVALKRLHQENCDENDFENLITENQIYGNKIVVKEKTQGTLQEQEIKKNSTKIMNEKSNQTSDTKNVVLQPNFVYLSNLQFPANLMMIKNSAKVNQAINEQIKINCKAEGNENKFLNENNVIGSNDMATNTQKTMKPQISVTKEVHVLKSSNNVIQTITPKNNKTDLVFQTNQKVIMNSQILYQVPMIVDTHGITSNEQKINGQTYLNRDYTKFLAQNKKDNNISRINENTKCNEKLYIACPYQMDSKLQPKIVITNLRPKIAKVEEVSTLDLYEKRKRLRRLKHLTPREQKTDFKKERTDIPRNIITPDKMKAEICKEFTKTQVMDYDQTSESESDGEESELKEYESIIKEFSPPSIVEDPTQKKSFLSQFRLGTHEECKEKLLDRQERSLRRDAVASAYISVGRIDRLSRDPPGQPATEADAGLRPPPAGAATWSHEPEPSATVQKKQMFLSHLRLVQVSPRHRDDYEKIWHEIVKERRRRNGDPQPPPASTPAASTPGNMTMDTTDHLQILTDIKNSVHENNNLIKRRLDETQDSSSADSIHTLAEKNFSELSKLSKMADRSVKLFSGQDMKKRDVNPGFDSENMQRLHQKPCQSYANINIPNISKIISLKSCAEASVVASAPATSMDEPRSCAAGPGGGPDGGTGGGTGGGPGEAGAEDPEPRVSAFTWPGVDAVVRSFKEFEAVRKRELSTLHRRSTYLRVESARATRTAAREAELARALATERASLAADEQHLRVSIQRIMTSVEAVRSASFH</sequence>
<feature type="region of interest" description="Disordered" evidence="6">
    <location>
        <begin position="284"/>
        <end position="340"/>
    </location>
</feature>
<dbReference type="GO" id="GO:0000422">
    <property type="term" value="P:autophagy of mitochondrion"/>
    <property type="evidence" value="ECO:0007669"/>
    <property type="project" value="TreeGrafter"/>
</dbReference>
<evidence type="ECO:0000313" key="8">
    <source>
        <dbReference type="Proteomes" id="UP000653454"/>
    </source>
</evidence>
<name>A0A8S4G1B9_PLUXY</name>
<keyword evidence="4" id="KW-1133">Transmembrane helix</keyword>
<dbReference type="InterPro" id="IPR007014">
    <property type="entry name" value="FUN14"/>
</dbReference>
<comment type="subcellular location">
    <subcellularLocation>
        <location evidence="1">Mitochondrion outer membrane</location>
        <topology evidence="1">Multi-pass membrane protein</topology>
    </subcellularLocation>
</comment>
<reference evidence="7" key="1">
    <citation type="submission" date="2020-11" db="EMBL/GenBank/DDBJ databases">
        <authorList>
            <person name="Whiteford S."/>
        </authorList>
    </citation>
    <scope>NUCLEOTIDE SEQUENCE</scope>
</reference>
<proteinExistence type="inferred from homology"/>
<feature type="compositionally biased region" description="Gly residues" evidence="6">
    <location>
        <begin position="1259"/>
        <end position="1278"/>
    </location>
</feature>
<dbReference type="EMBL" id="CAJHNJ030000072">
    <property type="protein sequence ID" value="CAG9134079.1"/>
    <property type="molecule type" value="Genomic_DNA"/>
</dbReference>
<dbReference type="GO" id="GO:0005741">
    <property type="term" value="C:mitochondrial outer membrane"/>
    <property type="evidence" value="ECO:0007669"/>
    <property type="project" value="UniProtKB-SubCell"/>
</dbReference>